<keyword evidence="3" id="KW-0812">Transmembrane</keyword>
<dbReference type="PANTHER" id="PTHR33968">
    <property type="entry name" value="PROTEIN PET100 HOMOLOG, MITOCHONDRIAL"/>
    <property type="match status" value="1"/>
</dbReference>
<evidence type="ECO:0000256" key="1">
    <source>
        <dbReference type="ARBA" id="ARBA00004167"/>
    </source>
</evidence>
<accession>A0A9P6B5T6</accession>
<keyword evidence="4" id="KW-0809">Transit peptide</keyword>
<reference evidence="9" key="1">
    <citation type="journal article" date="2020" name="Nat. Commun.">
        <title>Large-scale genome sequencing of mycorrhizal fungi provides insights into the early evolution of symbiotic traits.</title>
        <authorList>
            <person name="Miyauchi S."/>
            <person name="Kiss E."/>
            <person name="Kuo A."/>
            <person name="Drula E."/>
            <person name="Kohler A."/>
            <person name="Sanchez-Garcia M."/>
            <person name="Morin E."/>
            <person name="Andreopoulos B."/>
            <person name="Barry K.W."/>
            <person name="Bonito G."/>
            <person name="Buee M."/>
            <person name="Carver A."/>
            <person name="Chen C."/>
            <person name="Cichocki N."/>
            <person name="Clum A."/>
            <person name="Culley D."/>
            <person name="Crous P.W."/>
            <person name="Fauchery L."/>
            <person name="Girlanda M."/>
            <person name="Hayes R.D."/>
            <person name="Keri Z."/>
            <person name="LaButti K."/>
            <person name="Lipzen A."/>
            <person name="Lombard V."/>
            <person name="Magnuson J."/>
            <person name="Maillard F."/>
            <person name="Murat C."/>
            <person name="Nolan M."/>
            <person name="Ohm R.A."/>
            <person name="Pangilinan J."/>
            <person name="Pereira M.F."/>
            <person name="Perotto S."/>
            <person name="Peter M."/>
            <person name="Pfister S."/>
            <person name="Riley R."/>
            <person name="Sitrit Y."/>
            <person name="Stielow J.B."/>
            <person name="Szollosi G."/>
            <person name="Zifcakova L."/>
            <person name="Stursova M."/>
            <person name="Spatafora J.W."/>
            <person name="Tedersoo L."/>
            <person name="Vaario L.M."/>
            <person name="Yamada A."/>
            <person name="Yan M."/>
            <person name="Wang P."/>
            <person name="Xu J."/>
            <person name="Bruns T."/>
            <person name="Baldrian P."/>
            <person name="Vilgalys R."/>
            <person name="Dunand C."/>
            <person name="Henrissat B."/>
            <person name="Grigoriev I.V."/>
            <person name="Hibbett D."/>
            <person name="Nagy L.G."/>
            <person name="Martin F.M."/>
        </authorList>
    </citation>
    <scope>NUCLEOTIDE SEQUENCE</scope>
    <source>
        <strain evidence="9">UP504</strain>
    </source>
</reference>
<proteinExistence type="inferred from homology"/>
<dbReference type="GO" id="GO:0051082">
    <property type="term" value="F:unfolded protein binding"/>
    <property type="evidence" value="ECO:0007669"/>
    <property type="project" value="TreeGrafter"/>
</dbReference>
<dbReference type="OrthoDB" id="18175at2759"/>
<gene>
    <name evidence="9" type="ORF">BS47DRAFT_1248851</name>
</gene>
<protein>
    <submittedName>
        <fullName evidence="9">Uncharacterized protein</fullName>
    </submittedName>
</protein>
<keyword evidence="10" id="KW-1185">Reference proteome</keyword>
<sequence>MAGPNLEVARFGFYVFFPIAMMLHYGNPDWFEKHVVPARDKLFPHWRQPMYMLCSLGLKPPTDPHEIKNEISRLKAERLARWAAKE</sequence>
<evidence type="ECO:0000256" key="4">
    <source>
        <dbReference type="ARBA" id="ARBA00022946"/>
    </source>
</evidence>
<evidence type="ECO:0000256" key="8">
    <source>
        <dbReference type="ARBA" id="ARBA00038077"/>
    </source>
</evidence>
<dbReference type="PANTHER" id="PTHR33968:SF1">
    <property type="entry name" value="PROTEIN PET100 HOMOLOG, MITOCHONDRIAL"/>
    <property type="match status" value="1"/>
</dbReference>
<evidence type="ECO:0000256" key="6">
    <source>
        <dbReference type="ARBA" id="ARBA00023128"/>
    </source>
</evidence>
<comment type="subcellular location">
    <subcellularLocation>
        <location evidence="1">Membrane</location>
        <topology evidence="1">Single-pass membrane protein</topology>
    </subcellularLocation>
    <subcellularLocation>
        <location evidence="2">Mitochondrion membrane</location>
    </subcellularLocation>
</comment>
<evidence type="ECO:0000256" key="5">
    <source>
        <dbReference type="ARBA" id="ARBA00022989"/>
    </source>
</evidence>
<feature type="non-terminal residue" evidence="9">
    <location>
        <position position="86"/>
    </location>
</feature>
<dbReference type="GO" id="GO:0005743">
    <property type="term" value="C:mitochondrial inner membrane"/>
    <property type="evidence" value="ECO:0007669"/>
    <property type="project" value="TreeGrafter"/>
</dbReference>
<dbReference type="Pfam" id="PF09803">
    <property type="entry name" value="Pet100"/>
    <property type="match status" value="1"/>
</dbReference>
<dbReference type="EMBL" id="MU128926">
    <property type="protein sequence ID" value="KAF9518268.1"/>
    <property type="molecule type" value="Genomic_DNA"/>
</dbReference>
<keyword evidence="7" id="KW-0472">Membrane</keyword>
<evidence type="ECO:0000256" key="3">
    <source>
        <dbReference type="ARBA" id="ARBA00022692"/>
    </source>
</evidence>
<keyword evidence="5" id="KW-1133">Transmembrane helix</keyword>
<evidence type="ECO:0000313" key="10">
    <source>
        <dbReference type="Proteomes" id="UP000886523"/>
    </source>
</evidence>
<organism evidence="9 10">
    <name type="scientific">Hydnum rufescens UP504</name>
    <dbReference type="NCBI Taxonomy" id="1448309"/>
    <lineage>
        <taxon>Eukaryota</taxon>
        <taxon>Fungi</taxon>
        <taxon>Dikarya</taxon>
        <taxon>Basidiomycota</taxon>
        <taxon>Agaricomycotina</taxon>
        <taxon>Agaricomycetes</taxon>
        <taxon>Cantharellales</taxon>
        <taxon>Hydnaceae</taxon>
        <taxon>Hydnum</taxon>
    </lineage>
</organism>
<keyword evidence="6" id="KW-0496">Mitochondrion</keyword>
<evidence type="ECO:0000256" key="2">
    <source>
        <dbReference type="ARBA" id="ARBA00004325"/>
    </source>
</evidence>
<dbReference type="InterPro" id="IPR018625">
    <property type="entry name" value="Pet100"/>
</dbReference>
<dbReference type="GO" id="GO:0033617">
    <property type="term" value="P:mitochondrial respiratory chain complex IV assembly"/>
    <property type="evidence" value="ECO:0007669"/>
    <property type="project" value="InterPro"/>
</dbReference>
<dbReference type="AlphaFoldDB" id="A0A9P6B5T6"/>
<evidence type="ECO:0000313" key="9">
    <source>
        <dbReference type="EMBL" id="KAF9518268.1"/>
    </source>
</evidence>
<name>A0A9P6B5T6_9AGAM</name>
<comment type="caution">
    <text evidence="9">The sequence shown here is derived from an EMBL/GenBank/DDBJ whole genome shotgun (WGS) entry which is preliminary data.</text>
</comment>
<evidence type="ECO:0000256" key="7">
    <source>
        <dbReference type="ARBA" id="ARBA00023136"/>
    </source>
</evidence>
<comment type="similarity">
    <text evidence="8">Belongs to the PET100 family.</text>
</comment>
<dbReference type="Proteomes" id="UP000886523">
    <property type="component" value="Unassembled WGS sequence"/>
</dbReference>